<dbReference type="Gene3D" id="1.10.530.10">
    <property type="match status" value="1"/>
</dbReference>
<comment type="caution">
    <text evidence="5">The sequence shown here is derived from an EMBL/GenBank/DDBJ whole genome shotgun (WGS) entry which is preliminary data.</text>
</comment>
<proteinExistence type="inferred from homology"/>
<dbReference type="InterPro" id="IPR010618">
    <property type="entry name" value="RPF"/>
</dbReference>
<dbReference type="EMBL" id="RJJQ01000004">
    <property type="protein sequence ID" value="RNI23913.1"/>
    <property type="molecule type" value="Genomic_DNA"/>
</dbReference>
<dbReference type="AlphaFoldDB" id="A0A3M9MG99"/>
<gene>
    <name evidence="5" type="ORF">EFY87_06505</name>
</gene>
<protein>
    <recommendedName>
        <fullName evidence="4">Resuscitation-promoting factor core lysozyme-like domain-containing protein</fullName>
    </recommendedName>
</protein>
<dbReference type="InterPro" id="IPR023346">
    <property type="entry name" value="Lysozyme-like_dom_sf"/>
</dbReference>
<evidence type="ECO:0000313" key="5">
    <source>
        <dbReference type="EMBL" id="RNI23913.1"/>
    </source>
</evidence>
<dbReference type="SUPFAM" id="SSF53955">
    <property type="entry name" value="Lysozyme-like"/>
    <property type="match status" value="1"/>
</dbReference>
<evidence type="ECO:0000256" key="1">
    <source>
        <dbReference type="ARBA" id="ARBA00010830"/>
    </source>
</evidence>
<dbReference type="GO" id="GO:0016787">
    <property type="term" value="F:hydrolase activity"/>
    <property type="evidence" value="ECO:0007669"/>
    <property type="project" value="UniProtKB-KW"/>
</dbReference>
<comment type="similarity">
    <text evidence="1">Belongs to the transglycosylase family. Rpf subfamily.</text>
</comment>
<organism evidence="5 6">
    <name type="scientific">Flexivirga caeni</name>
    <dbReference type="NCBI Taxonomy" id="2294115"/>
    <lineage>
        <taxon>Bacteria</taxon>
        <taxon>Bacillati</taxon>
        <taxon>Actinomycetota</taxon>
        <taxon>Actinomycetes</taxon>
        <taxon>Micrococcales</taxon>
        <taxon>Dermacoccaceae</taxon>
        <taxon>Flexivirga</taxon>
    </lineage>
</organism>
<evidence type="ECO:0000256" key="3">
    <source>
        <dbReference type="SAM" id="MobiDB-lite"/>
    </source>
</evidence>
<evidence type="ECO:0000259" key="4">
    <source>
        <dbReference type="Pfam" id="PF06737"/>
    </source>
</evidence>
<sequence>MWCSSVTLDEFNPRAGTPKSVAHCDRRARHRAARCTAPAASSESLPRCAAPLGGVARHRRDLDLRLTKTALLGATAVAVGVGITACGGGSSAGAHSAPLASTTTSTTAAPSASATSRTPTATATLLAAHRATAQSVSRDEARPTAETRLVTAQPVNRILVIGTKPASQPTTQPSPVSSPAGGLNLANAAMWDRIAQCESGGNWSINTGNGYYGGLQFDIGTWLGAGGGQFAPRADLASRAEQITVANRIYASRGLGAWGCAGAA</sequence>
<keyword evidence="6" id="KW-1185">Reference proteome</keyword>
<dbReference type="Pfam" id="PF06737">
    <property type="entry name" value="Transglycosylas"/>
    <property type="match status" value="1"/>
</dbReference>
<name>A0A3M9MG99_9MICO</name>
<evidence type="ECO:0000313" key="6">
    <source>
        <dbReference type="Proteomes" id="UP000271678"/>
    </source>
</evidence>
<keyword evidence="2" id="KW-0378">Hydrolase</keyword>
<feature type="region of interest" description="Disordered" evidence="3">
    <location>
        <begin position="92"/>
        <end position="119"/>
    </location>
</feature>
<dbReference type="Proteomes" id="UP000271678">
    <property type="component" value="Unassembled WGS sequence"/>
</dbReference>
<evidence type="ECO:0000256" key="2">
    <source>
        <dbReference type="ARBA" id="ARBA00022801"/>
    </source>
</evidence>
<accession>A0A3M9MG99</accession>
<dbReference type="CDD" id="cd13925">
    <property type="entry name" value="RPF"/>
    <property type="match status" value="1"/>
</dbReference>
<feature type="domain" description="Resuscitation-promoting factor core lysozyme-like" evidence="4">
    <location>
        <begin position="186"/>
        <end position="260"/>
    </location>
</feature>
<reference evidence="5 6" key="1">
    <citation type="submission" date="2018-11" db="EMBL/GenBank/DDBJ databases">
        <title>Draft genome of Simplicispira Flexivirga sp. BO-16.</title>
        <authorList>
            <person name="Im W.T."/>
        </authorList>
    </citation>
    <scope>NUCLEOTIDE SEQUENCE [LARGE SCALE GENOMIC DNA]</scope>
    <source>
        <strain evidence="5 6">BO-16</strain>
    </source>
</reference>